<dbReference type="GO" id="GO:0008430">
    <property type="term" value="F:selenium binding"/>
    <property type="evidence" value="ECO:0007669"/>
    <property type="project" value="InterPro"/>
</dbReference>
<reference evidence="9" key="1">
    <citation type="submission" date="2022-01" db="UniProtKB">
        <authorList>
            <consortium name="EnsemblMetazoa"/>
        </authorList>
    </citation>
    <scope>IDENTIFICATION</scope>
</reference>
<feature type="domain" description="Selenoprotein P N-terminal" evidence="8">
    <location>
        <begin position="106"/>
        <end position="182"/>
    </location>
</feature>
<comment type="subcellular location">
    <subcellularLocation>
        <location evidence="1">Secreted</location>
    </subcellularLocation>
</comment>
<dbReference type="PANTHER" id="PTHR10105:SF2">
    <property type="entry name" value="AGAP003297-PA"/>
    <property type="match status" value="1"/>
</dbReference>
<evidence type="ECO:0000256" key="7">
    <source>
        <dbReference type="SAM" id="SignalP"/>
    </source>
</evidence>
<evidence type="ECO:0000313" key="10">
    <source>
        <dbReference type="Proteomes" id="UP000494040"/>
    </source>
</evidence>
<dbReference type="InterPro" id="IPR037941">
    <property type="entry name" value="SeP"/>
</dbReference>
<proteinExistence type="predicted"/>
<accession>A0A8I6SB52</accession>
<dbReference type="InterPro" id="IPR007671">
    <property type="entry name" value="Selenoprotein-P_N"/>
</dbReference>
<feature type="region of interest" description="Disordered" evidence="6">
    <location>
        <begin position="174"/>
        <end position="208"/>
    </location>
</feature>
<evidence type="ECO:0000256" key="5">
    <source>
        <dbReference type="ARBA" id="ARBA00023180"/>
    </source>
</evidence>
<dbReference type="AlphaFoldDB" id="A0A8I6SB52"/>
<feature type="compositionally biased region" description="Polar residues" evidence="6">
    <location>
        <begin position="182"/>
        <end position="196"/>
    </location>
</feature>
<dbReference type="Proteomes" id="UP000494040">
    <property type="component" value="Unassembled WGS sequence"/>
</dbReference>
<dbReference type="EnsemblMetazoa" id="XM_014406986.2">
    <property type="protein sequence ID" value="XP_014262472.1"/>
    <property type="gene ID" value="LOC106674323"/>
</dbReference>
<evidence type="ECO:0000256" key="2">
    <source>
        <dbReference type="ARBA" id="ARBA00022525"/>
    </source>
</evidence>
<dbReference type="GO" id="GO:0001887">
    <property type="term" value="P:selenium compound metabolic process"/>
    <property type="evidence" value="ECO:0007669"/>
    <property type="project" value="TreeGrafter"/>
</dbReference>
<sequence>MFYLCPLAIVVLLATSVDPRSLPYCTKTQIPDLLIEEGVIHIVYSMKSRCRQCYSLAVMLPILKNQLAISERIDIKLIVAMDKVEGNGKEKGLISYGDMKIDTTGEIYRSLGKNNGYIFIIDRCRRLTYRIVPEHAMKFKPYVWATLLSTFISNPCGQCHFTLLEQSSHEIRVEETSKKVDTSQPPSNVGSDSLSPTAENATKEKEETQGEIEFVEFLLNKQKEKQIAENKVENVVTNFFSFLKAVFETKEEMEKQSISSESSSQEGVEPSIEGSNEASDEKEKLRNHYNKLIPWIYIASEY</sequence>
<dbReference type="KEGG" id="clec:106674323"/>
<keyword evidence="10" id="KW-1185">Reference proteome</keyword>
<evidence type="ECO:0000256" key="1">
    <source>
        <dbReference type="ARBA" id="ARBA00004613"/>
    </source>
</evidence>
<keyword evidence="3 7" id="KW-0732">Signal</keyword>
<name>A0A8I6SB52_CIMLE</name>
<evidence type="ECO:0000256" key="3">
    <source>
        <dbReference type="ARBA" id="ARBA00022729"/>
    </source>
</evidence>
<dbReference type="Pfam" id="PF04592">
    <property type="entry name" value="SelP_N"/>
    <property type="match status" value="1"/>
</dbReference>
<dbReference type="RefSeq" id="XP_014262472.1">
    <property type="nucleotide sequence ID" value="XM_014406986.2"/>
</dbReference>
<evidence type="ECO:0000259" key="8">
    <source>
        <dbReference type="Pfam" id="PF04592"/>
    </source>
</evidence>
<feature type="region of interest" description="Disordered" evidence="6">
    <location>
        <begin position="254"/>
        <end position="283"/>
    </location>
</feature>
<dbReference type="OrthoDB" id="6134775at2759"/>
<feature type="compositionally biased region" description="Low complexity" evidence="6">
    <location>
        <begin position="256"/>
        <end position="271"/>
    </location>
</feature>
<evidence type="ECO:0000256" key="6">
    <source>
        <dbReference type="SAM" id="MobiDB-lite"/>
    </source>
</evidence>
<evidence type="ECO:0000313" key="9">
    <source>
        <dbReference type="EnsemblMetazoa" id="XP_014262472.1"/>
    </source>
</evidence>
<keyword evidence="5" id="KW-0325">Glycoprotein</keyword>
<keyword evidence="4" id="KW-0712">Selenocysteine</keyword>
<organism evidence="9 10">
    <name type="scientific">Cimex lectularius</name>
    <name type="common">Bed bug</name>
    <name type="synonym">Acanthia lectularia</name>
    <dbReference type="NCBI Taxonomy" id="79782"/>
    <lineage>
        <taxon>Eukaryota</taxon>
        <taxon>Metazoa</taxon>
        <taxon>Ecdysozoa</taxon>
        <taxon>Arthropoda</taxon>
        <taxon>Hexapoda</taxon>
        <taxon>Insecta</taxon>
        <taxon>Pterygota</taxon>
        <taxon>Neoptera</taxon>
        <taxon>Paraneoptera</taxon>
        <taxon>Hemiptera</taxon>
        <taxon>Heteroptera</taxon>
        <taxon>Panheteroptera</taxon>
        <taxon>Cimicomorpha</taxon>
        <taxon>Cimicidae</taxon>
        <taxon>Cimex</taxon>
    </lineage>
</organism>
<evidence type="ECO:0000256" key="4">
    <source>
        <dbReference type="ARBA" id="ARBA00022933"/>
    </source>
</evidence>
<dbReference type="GeneID" id="106674323"/>
<feature type="signal peptide" evidence="7">
    <location>
        <begin position="1"/>
        <end position="19"/>
    </location>
</feature>
<feature type="chain" id="PRO_5035144081" description="Selenoprotein P N-terminal domain-containing protein" evidence="7">
    <location>
        <begin position="20"/>
        <end position="302"/>
    </location>
</feature>
<protein>
    <recommendedName>
        <fullName evidence="8">Selenoprotein P N-terminal domain-containing protein</fullName>
    </recommendedName>
</protein>
<keyword evidence="2" id="KW-0964">Secreted</keyword>
<dbReference type="GO" id="GO:0005576">
    <property type="term" value="C:extracellular region"/>
    <property type="evidence" value="ECO:0007669"/>
    <property type="project" value="UniProtKB-SubCell"/>
</dbReference>
<dbReference type="PANTHER" id="PTHR10105">
    <property type="entry name" value="SELENOPROTEIN P"/>
    <property type="match status" value="1"/>
</dbReference>